<dbReference type="SUPFAM" id="SSF49599">
    <property type="entry name" value="TRAF domain-like"/>
    <property type="match status" value="1"/>
</dbReference>
<dbReference type="InterPro" id="IPR000210">
    <property type="entry name" value="BTB/POZ_dom"/>
</dbReference>
<dbReference type="Gene3D" id="3.30.710.10">
    <property type="entry name" value="Potassium Channel Kv1.1, Chain A"/>
    <property type="match status" value="1"/>
</dbReference>
<reference evidence="3 4" key="1">
    <citation type="submission" date="2022-04" db="EMBL/GenBank/DDBJ databases">
        <title>Chromosome-level reference genomes for two strains of Caenorhabditis briggsae: an improved platform for comparative genomics.</title>
        <authorList>
            <person name="Stevens L."/>
            <person name="Andersen E."/>
        </authorList>
    </citation>
    <scope>NUCLEOTIDE SEQUENCE [LARGE SCALE GENOMIC DNA]</scope>
    <source>
        <strain evidence="3">VX34</strain>
        <tissue evidence="3">Whole-organism</tissue>
    </source>
</reference>
<proteinExistence type="predicted"/>
<evidence type="ECO:0000313" key="4">
    <source>
        <dbReference type="Proteomes" id="UP000829354"/>
    </source>
</evidence>
<keyword evidence="4" id="KW-1185">Reference proteome</keyword>
<feature type="region of interest" description="Disordered" evidence="1">
    <location>
        <begin position="486"/>
        <end position="525"/>
    </location>
</feature>
<dbReference type="SUPFAM" id="SSF54695">
    <property type="entry name" value="POZ domain"/>
    <property type="match status" value="1"/>
</dbReference>
<dbReference type="Pfam" id="PF00651">
    <property type="entry name" value="BTB"/>
    <property type="match status" value="1"/>
</dbReference>
<dbReference type="PANTHER" id="PTHR22743:SF165">
    <property type="entry name" value="BTB AND MATH DOMAIN CONTAINING-RELATED"/>
    <property type="match status" value="1"/>
</dbReference>
<dbReference type="PROSITE" id="PS50097">
    <property type="entry name" value="BTB"/>
    <property type="match status" value="1"/>
</dbReference>
<evidence type="ECO:0000313" key="3">
    <source>
        <dbReference type="EMBL" id="UMM19875.1"/>
    </source>
</evidence>
<protein>
    <recommendedName>
        <fullName evidence="2">BTB domain-containing protein</fullName>
    </recommendedName>
</protein>
<dbReference type="EMBL" id="CP092621">
    <property type="protein sequence ID" value="UMM19875.1"/>
    <property type="molecule type" value="Genomic_DNA"/>
</dbReference>
<dbReference type="Proteomes" id="UP000829354">
    <property type="component" value="Chromosome II"/>
</dbReference>
<sequence>MFPIPSPALIFPSSNNQNTPFKFNLLSLTPAEEEKKRFVLKPIFKDLEKNLEPNSSVDGPIETHFNIPWKIRLYRDARYLNIYLDCCKTSESENWAIDVQVNGKVISTNGDKQYLSNRAHFARGNSFIYNGNLDWADIRNYVISGEFRCEISVEIQKIAGIRADLRAFDDDEAKELSDVTLVVGNKKFYVIKMYLASHSTYFKSLLLGKFSESDKSEIELKEIDASDLQNFLELIYGEPVIDDETIDGILKLADMYDSKTAIRQCEKFLLNESKKALKAKFTAAVQYRMEHLKTTCMSEMKTIEDLRSIVPEGNVQFDHDLWKELYMKLLPRFVLDYANGIFELGKDRVPLGQPVDQSIFPSRIKVHVLKDTVIPPQSEAFVACGLPIQNAPRDLVLISQSNTLTDSDLLVAPAVFSSTYARILLPIKQTSQRSSTLTRPRHQQHQYLPKKIHPSFCIIPDTTQEPEDEDPEFKVDLSHAGVSDKERNQLAELISTSRTDRSASSWNAITSSSSSSAPHPRERFI</sequence>
<feature type="compositionally biased region" description="Low complexity" evidence="1">
    <location>
        <begin position="502"/>
        <end position="517"/>
    </location>
</feature>
<evidence type="ECO:0000259" key="2">
    <source>
        <dbReference type="PROSITE" id="PS50097"/>
    </source>
</evidence>
<dbReference type="SMART" id="SM00061">
    <property type="entry name" value="MATH"/>
    <property type="match status" value="1"/>
</dbReference>
<dbReference type="Gene3D" id="2.60.210.10">
    <property type="entry name" value="Apoptosis, Tumor Necrosis Factor Receptor Associated Protein 2, Chain A"/>
    <property type="match status" value="1"/>
</dbReference>
<accession>A0AAE9J8M8</accession>
<dbReference type="InterPro" id="IPR002083">
    <property type="entry name" value="MATH/TRAF_dom"/>
</dbReference>
<dbReference type="InterPro" id="IPR011333">
    <property type="entry name" value="SKP1/BTB/POZ_sf"/>
</dbReference>
<name>A0AAE9J8M8_CAEBR</name>
<evidence type="ECO:0000256" key="1">
    <source>
        <dbReference type="SAM" id="MobiDB-lite"/>
    </source>
</evidence>
<gene>
    <name evidence="3" type="ORF">L5515_015299</name>
</gene>
<feature type="domain" description="BTB" evidence="2">
    <location>
        <begin position="177"/>
        <end position="244"/>
    </location>
</feature>
<dbReference type="CDD" id="cd18186">
    <property type="entry name" value="BTB_POZ_ZBTB_KLHL-like"/>
    <property type="match status" value="1"/>
</dbReference>
<dbReference type="PANTHER" id="PTHR22743">
    <property type="entry name" value="MEPRIN/TRAF-LIKE MATH FAMILY-C.ELEGANS"/>
    <property type="match status" value="1"/>
</dbReference>
<dbReference type="Pfam" id="PF00917">
    <property type="entry name" value="MATH"/>
    <property type="match status" value="1"/>
</dbReference>
<dbReference type="AlphaFoldDB" id="A0AAE9J8M8"/>
<dbReference type="InterPro" id="IPR052664">
    <property type="entry name" value="BTB-MATH_domain_protein"/>
</dbReference>
<dbReference type="InterPro" id="IPR008974">
    <property type="entry name" value="TRAF-like"/>
</dbReference>
<dbReference type="SMART" id="SM00225">
    <property type="entry name" value="BTB"/>
    <property type="match status" value="1"/>
</dbReference>
<organism evidence="3 4">
    <name type="scientific">Caenorhabditis briggsae</name>
    <dbReference type="NCBI Taxonomy" id="6238"/>
    <lineage>
        <taxon>Eukaryota</taxon>
        <taxon>Metazoa</taxon>
        <taxon>Ecdysozoa</taxon>
        <taxon>Nematoda</taxon>
        <taxon>Chromadorea</taxon>
        <taxon>Rhabditida</taxon>
        <taxon>Rhabditina</taxon>
        <taxon>Rhabditomorpha</taxon>
        <taxon>Rhabditoidea</taxon>
        <taxon>Rhabditidae</taxon>
        <taxon>Peloderinae</taxon>
        <taxon>Caenorhabditis</taxon>
    </lineage>
</organism>
<dbReference type="CDD" id="cd00121">
    <property type="entry name" value="MATH"/>
    <property type="match status" value="1"/>
</dbReference>